<gene>
    <name evidence="9" type="ORF">M9Y10_042061</name>
</gene>
<dbReference type="InterPro" id="IPR042855">
    <property type="entry name" value="V_SNARE_CC"/>
</dbReference>
<comment type="caution">
    <text evidence="9">The sequence shown here is derived from an EMBL/GenBank/DDBJ whole genome shotgun (WGS) entry which is preliminary data.</text>
</comment>
<feature type="transmembrane region" description="Helical" evidence="6">
    <location>
        <begin position="195"/>
        <end position="216"/>
    </location>
</feature>
<keyword evidence="6" id="KW-1133">Transmembrane helix</keyword>
<evidence type="ECO:0000256" key="4">
    <source>
        <dbReference type="PROSITE-ProRule" id="PRU00290"/>
    </source>
</evidence>
<keyword evidence="2 6" id="KW-0472">Membrane</keyword>
<evidence type="ECO:0000256" key="5">
    <source>
        <dbReference type="SAM" id="Coils"/>
    </source>
</evidence>
<dbReference type="Pfam" id="PF00957">
    <property type="entry name" value="Synaptobrevin"/>
    <property type="match status" value="1"/>
</dbReference>
<dbReference type="SUPFAM" id="SSF64356">
    <property type="entry name" value="SNARE-like"/>
    <property type="match status" value="1"/>
</dbReference>
<dbReference type="InterPro" id="IPR051097">
    <property type="entry name" value="Synaptobrevin-like_transport"/>
</dbReference>
<evidence type="ECO:0000256" key="1">
    <source>
        <dbReference type="ARBA" id="ARBA00008025"/>
    </source>
</evidence>
<feature type="domain" description="V-SNARE coiled-coil homology" evidence="8">
    <location>
        <begin position="133"/>
        <end position="193"/>
    </location>
</feature>
<reference evidence="9 10" key="1">
    <citation type="submission" date="2024-04" db="EMBL/GenBank/DDBJ databases">
        <title>Tritrichomonas musculus Genome.</title>
        <authorList>
            <person name="Alves-Ferreira E."/>
            <person name="Grigg M."/>
            <person name="Lorenzi H."/>
            <person name="Galac M."/>
        </authorList>
    </citation>
    <scope>NUCLEOTIDE SEQUENCE [LARGE SCALE GENOMIC DNA]</scope>
    <source>
        <strain evidence="9 10">EAF2021</strain>
    </source>
</reference>
<proteinExistence type="inferred from homology"/>
<dbReference type="InterPro" id="IPR011012">
    <property type="entry name" value="Longin-like_dom_sf"/>
</dbReference>
<evidence type="ECO:0000313" key="9">
    <source>
        <dbReference type="EMBL" id="KAK8886597.1"/>
    </source>
</evidence>
<evidence type="ECO:0000259" key="7">
    <source>
        <dbReference type="PROSITE" id="PS50859"/>
    </source>
</evidence>
<dbReference type="PANTHER" id="PTHR21136">
    <property type="entry name" value="SNARE PROTEINS"/>
    <property type="match status" value="1"/>
</dbReference>
<dbReference type="PANTHER" id="PTHR21136:SF168">
    <property type="entry name" value="VESICLE-ASSOCIATED MEMBRANE PROTEIN 9"/>
    <property type="match status" value="1"/>
</dbReference>
<dbReference type="PROSITE" id="PS50892">
    <property type="entry name" value="V_SNARE"/>
    <property type="match status" value="1"/>
</dbReference>
<protein>
    <recommendedName>
        <fullName evidence="11">V-SNARE coiled-coil homology domain-containing protein</fullName>
    </recommendedName>
</protein>
<evidence type="ECO:0000256" key="6">
    <source>
        <dbReference type="SAM" id="Phobius"/>
    </source>
</evidence>
<accession>A0ABR2K640</accession>
<dbReference type="Gene3D" id="1.20.5.110">
    <property type="match status" value="1"/>
</dbReference>
<evidence type="ECO:0000256" key="2">
    <source>
        <dbReference type="ARBA" id="ARBA00023136"/>
    </source>
</evidence>
<evidence type="ECO:0000256" key="3">
    <source>
        <dbReference type="ARBA" id="ARBA00046280"/>
    </source>
</evidence>
<organism evidence="9 10">
    <name type="scientific">Tritrichomonas musculus</name>
    <dbReference type="NCBI Taxonomy" id="1915356"/>
    <lineage>
        <taxon>Eukaryota</taxon>
        <taxon>Metamonada</taxon>
        <taxon>Parabasalia</taxon>
        <taxon>Tritrichomonadida</taxon>
        <taxon>Tritrichomonadidae</taxon>
        <taxon>Tritrichomonas</taxon>
    </lineage>
</organism>
<sequence>MSSPYEYAAIARKSTILAQFANANGNFDVLITEVLQKINIRDNQFVCERNGHKIFIQRYADINESENSDNSNLYFILIGSLNCQPNECFNILDKIQRSFLLRYSRVWQNCASYGLNKEFSGELSNFLNTSQLKLQQIKNNLNDAQDMMSDNMQKALLRNTQLEELNQTASEISQSSREFSRNSTQLNRQQLWKRLIFALLILFVLITFGLIIYFMAKD</sequence>
<keyword evidence="10" id="KW-1185">Reference proteome</keyword>
<dbReference type="InterPro" id="IPR010908">
    <property type="entry name" value="Longin_dom"/>
</dbReference>
<comment type="similarity">
    <text evidence="1">Belongs to the synaptobrevin family.</text>
</comment>
<comment type="subcellular location">
    <subcellularLocation>
        <location evidence="3">Endomembrane system</location>
        <topology evidence="3">Single-pass type IV membrane protein</topology>
    </subcellularLocation>
</comment>
<name>A0ABR2K640_9EUKA</name>
<dbReference type="PROSITE" id="PS50859">
    <property type="entry name" value="LONGIN"/>
    <property type="match status" value="1"/>
</dbReference>
<dbReference type="Proteomes" id="UP001470230">
    <property type="component" value="Unassembled WGS sequence"/>
</dbReference>
<evidence type="ECO:0000313" key="10">
    <source>
        <dbReference type="Proteomes" id="UP001470230"/>
    </source>
</evidence>
<keyword evidence="4 5" id="KW-0175">Coiled coil</keyword>
<evidence type="ECO:0000259" key="8">
    <source>
        <dbReference type="PROSITE" id="PS50892"/>
    </source>
</evidence>
<feature type="domain" description="Longin" evidence="7">
    <location>
        <begin position="9"/>
        <end position="123"/>
    </location>
</feature>
<dbReference type="CDD" id="cd15843">
    <property type="entry name" value="R-SNARE"/>
    <property type="match status" value="1"/>
</dbReference>
<evidence type="ECO:0008006" key="11">
    <source>
        <dbReference type="Google" id="ProtNLM"/>
    </source>
</evidence>
<keyword evidence="6" id="KW-0812">Transmembrane</keyword>
<dbReference type="Gene3D" id="3.30.450.50">
    <property type="entry name" value="Longin domain"/>
    <property type="match status" value="1"/>
</dbReference>
<dbReference type="EMBL" id="JAPFFF010000007">
    <property type="protein sequence ID" value="KAK8886597.1"/>
    <property type="molecule type" value="Genomic_DNA"/>
</dbReference>
<dbReference type="SUPFAM" id="SSF58038">
    <property type="entry name" value="SNARE fusion complex"/>
    <property type="match status" value="1"/>
</dbReference>
<feature type="coiled-coil region" evidence="5">
    <location>
        <begin position="127"/>
        <end position="154"/>
    </location>
</feature>